<dbReference type="EMBL" id="QYAC01000002">
    <property type="protein sequence ID" value="MBL3678597.1"/>
    <property type="molecule type" value="Genomic_DNA"/>
</dbReference>
<dbReference type="Proteomes" id="UP001645859">
    <property type="component" value="Unassembled WGS sequence"/>
</dbReference>
<dbReference type="InterPro" id="IPR025736">
    <property type="entry name" value="PucR_C-HTH_dom"/>
</dbReference>
<evidence type="ECO:0000313" key="5">
    <source>
        <dbReference type="EMBL" id="MBL3678597.1"/>
    </source>
</evidence>
<dbReference type="Pfam" id="PF17853">
    <property type="entry name" value="GGDEF_2"/>
    <property type="match status" value="1"/>
</dbReference>
<dbReference type="InterPro" id="IPR042070">
    <property type="entry name" value="PucR_C-HTH_sf"/>
</dbReference>
<evidence type="ECO:0000256" key="1">
    <source>
        <dbReference type="ARBA" id="ARBA00006754"/>
    </source>
</evidence>
<keyword evidence="6" id="KW-1185">Reference proteome</keyword>
<protein>
    <submittedName>
        <fullName evidence="5">PucR family transcriptional regulator</fullName>
    </submittedName>
</protein>
<dbReference type="InterPro" id="IPR041522">
    <property type="entry name" value="CdaR_GGDEF"/>
</dbReference>
<organism evidence="5 6">
    <name type="scientific">Leucobacter chromiireducens subsp. solipictus</name>
    <dbReference type="NCBI Taxonomy" id="398235"/>
    <lineage>
        <taxon>Bacteria</taxon>
        <taxon>Bacillati</taxon>
        <taxon>Actinomycetota</taxon>
        <taxon>Actinomycetes</taxon>
        <taxon>Micrococcales</taxon>
        <taxon>Microbacteriaceae</taxon>
        <taxon>Leucobacter</taxon>
    </lineage>
</organism>
<dbReference type="InterPro" id="IPR051448">
    <property type="entry name" value="CdaR-like_regulators"/>
</dbReference>
<gene>
    <name evidence="5" type="ORF">D3230_04705</name>
</gene>
<dbReference type="PANTHER" id="PTHR33744">
    <property type="entry name" value="CARBOHYDRATE DIACID REGULATOR"/>
    <property type="match status" value="1"/>
</dbReference>
<proteinExistence type="inferred from homology"/>
<reference evidence="5 6" key="1">
    <citation type="submission" date="2018-09" db="EMBL/GenBank/DDBJ databases">
        <title>Comparative genomics of Leucobacter spp.</title>
        <authorList>
            <person name="Reis A.C."/>
            <person name="Kolvenbach B.A."/>
            <person name="Corvini P.F.X."/>
            <person name="Nunes O.C."/>
        </authorList>
    </citation>
    <scope>NUCLEOTIDE SEQUENCE [LARGE SCALE GENOMIC DNA]</scope>
    <source>
        <strain evidence="5 6">TAN 31504</strain>
    </source>
</reference>
<dbReference type="PANTHER" id="PTHR33744:SF17">
    <property type="entry name" value="CONSERVED PROTEIN"/>
    <property type="match status" value="1"/>
</dbReference>
<dbReference type="RefSeq" id="WP_202343860.1">
    <property type="nucleotide sequence ID" value="NZ_BAAAPI010000008.1"/>
</dbReference>
<evidence type="ECO:0000256" key="2">
    <source>
        <dbReference type="SAM" id="MobiDB-lite"/>
    </source>
</evidence>
<evidence type="ECO:0000313" key="6">
    <source>
        <dbReference type="Proteomes" id="UP001645859"/>
    </source>
</evidence>
<dbReference type="Pfam" id="PF13556">
    <property type="entry name" value="HTH_30"/>
    <property type="match status" value="1"/>
</dbReference>
<comment type="similarity">
    <text evidence="1">Belongs to the CdaR family.</text>
</comment>
<evidence type="ECO:0000259" key="4">
    <source>
        <dbReference type="Pfam" id="PF17853"/>
    </source>
</evidence>
<feature type="region of interest" description="Disordered" evidence="2">
    <location>
        <begin position="541"/>
        <end position="562"/>
    </location>
</feature>
<sequence>MEQAISPILPDPAARIGPLTLGDVLEAVGPDAVTPLGAYDPARPVSGAEFYDASEGFPPEPGVMLLAPSAGTRSDAEFSELAWAAAQHGTSALLLKCTDAEVPTLAAVAEASGVPLVRVPDHVSWRICDAALSQAFGSLEPHRDTPRDRGSEPLFALANELAATFGGSVAIEDLGRRIVAYSAIPGQLIDGLRTQGILTRRVPDSPLNDDQYRTVLRTDGPVVYPQQDDDAPRIAIGITAGTLPLGTIWIITAHPATTLAPEQDARVRAAAAVAAGHMLDDLRTRQGSQLPREERLRTMLAGTHVTGSEFAELGLPEDRGASVLAFTIEGDRGPLALAQLRSAVARHLTLRHPETVTAIHDRTIYALIARDERTDPAVFVAPLLPLLDRLIGLGTRVAIPGTAHRPGDVAELRQLAERLLATAARAGAELSERIVTLPALRPRLLLERLASALEDAPELAAPEVARLCADEPSYAATVLAWCEHSGNVARTARELGVHENTVRHRVRQAEDHFGVPLRSPDDRLTTWVQLRIAFAESTPHRRNAAARTALTSEVPHPRALGA</sequence>
<evidence type="ECO:0000259" key="3">
    <source>
        <dbReference type="Pfam" id="PF13556"/>
    </source>
</evidence>
<comment type="caution">
    <text evidence="5">The sequence shown here is derived from an EMBL/GenBank/DDBJ whole genome shotgun (WGS) entry which is preliminary data.</text>
</comment>
<feature type="domain" description="PucR C-terminal helix-turn-helix" evidence="3">
    <location>
        <begin position="475"/>
        <end position="532"/>
    </location>
</feature>
<name>A0ABS1SDI2_9MICO</name>
<dbReference type="Gene3D" id="1.10.10.2840">
    <property type="entry name" value="PucR C-terminal helix-turn-helix domain"/>
    <property type="match status" value="1"/>
</dbReference>
<feature type="domain" description="CdaR GGDEF-like" evidence="4">
    <location>
        <begin position="311"/>
        <end position="421"/>
    </location>
</feature>
<accession>A0ABS1SDI2</accession>